<name>A0AC35UGH1_9BILA</name>
<evidence type="ECO:0000313" key="1">
    <source>
        <dbReference type="Proteomes" id="UP000095286"/>
    </source>
</evidence>
<dbReference type="Proteomes" id="UP000095286">
    <property type="component" value="Unplaced"/>
</dbReference>
<protein>
    <submittedName>
        <fullName evidence="2">Amino_oxidase domain-containing protein</fullName>
    </submittedName>
</protein>
<dbReference type="WBParaSite" id="RSKR_0001128100.1">
    <property type="protein sequence ID" value="RSKR_0001128100.1"/>
    <property type="gene ID" value="RSKR_0001128100"/>
</dbReference>
<accession>A0AC35UGH1</accession>
<sequence length="481" mass="55328">MENIDKNQEKLTKRLVIIGSGPTGLGALHRIHEIISDADSPYNYNVTVIERENVVGGLASSVTDEMGFTWDLGVHVTGASSYPVFMDLLNETISEWYTVERKVKAFFYHIMKNENPLKSYIRYPVQNNFMRLPEDIKMQCLDDLRKLSTEGDVPILNFDQFTDKHFGQTLKRIFFKPYNEKVWTVRLEELNVNWVEGRVPKIDLQELEKEESDRSKNIIKPKKIITFRYPACKGIGGLWIKIASNMAEKNPKTNFLMNKNVSSIDPINKIVKTTSSTSPHEDLEIKYDYLVSTMPITTLGKLTNLCPDINLKHSSVVLVGFGVLKNSKKKFIEKHSWLYFCDNSIIFYRLTFLSNFGLELTPDHTKYWSVLCEIGIKPTDTIDKESIIKKCIVDLQLCGILKDPSKIVDTFFKVLEFGYPIPTIVRNDELRKAKTILEQKDIYSVGRFGSHKYEASNQDHSFEQGREIVQKIVYGTKTSMD</sequence>
<reference evidence="2" key="1">
    <citation type="submission" date="2016-11" db="UniProtKB">
        <authorList>
            <consortium name="WormBaseParasite"/>
        </authorList>
    </citation>
    <scope>IDENTIFICATION</scope>
    <source>
        <strain evidence="2">KR3021</strain>
    </source>
</reference>
<evidence type="ECO:0000313" key="2">
    <source>
        <dbReference type="WBParaSite" id="RSKR_0001128100.1"/>
    </source>
</evidence>
<proteinExistence type="predicted"/>
<organism evidence="1 2">
    <name type="scientific">Rhabditophanes sp. KR3021</name>
    <dbReference type="NCBI Taxonomy" id="114890"/>
    <lineage>
        <taxon>Eukaryota</taxon>
        <taxon>Metazoa</taxon>
        <taxon>Ecdysozoa</taxon>
        <taxon>Nematoda</taxon>
        <taxon>Chromadorea</taxon>
        <taxon>Rhabditida</taxon>
        <taxon>Tylenchina</taxon>
        <taxon>Panagrolaimomorpha</taxon>
        <taxon>Strongyloidoidea</taxon>
        <taxon>Alloionematidae</taxon>
        <taxon>Rhabditophanes</taxon>
    </lineage>
</organism>